<accession>A0ACC1M7A4</accession>
<evidence type="ECO:0000313" key="2">
    <source>
        <dbReference type="Proteomes" id="UP001139981"/>
    </source>
</evidence>
<proteinExistence type="predicted"/>
<keyword evidence="2" id="KW-1185">Reference proteome</keyword>
<gene>
    <name evidence="1" type="ORF">IWW38_001092</name>
</gene>
<dbReference type="EMBL" id="JANBVB010000035">
    <property type="protein sequence ID" value="KAJ2899151.1"/>
    <property type="molecule type" value="Genomic_DNA"/>
</dbReference>
<sequence length="606" mass="64752">MSVASSTRLSASSELSSPSAANDSFVSNDETSGAASEQSGNDSSDEDEDDNTEPASKRFKPSSGADTAEDGLSDGTLVDFAEHQGQRYYVGDHVLLEDTDNSSGTVGTSLPAVGHIQQLERDAQTGKVGVLVVWYVHPQLTPHPPLMEFYKNALLRTMRQTVVPLDHVKSTCFVVQPSEAMVGHPIEYAGDAGGVPLFVCDSRFNDKGGFIQRIKRRTCGFWPVTMDQKRQDMLTNMVPWSGGPRELEKSLVPIQATNDDRTKTTPQTRRTLRLTIGSTNSPAAAAVPATQHGLASSAAAMNLVPGSQLMPQQAHAMTMPISQSQYLAYQQMLVQNQIQPLAAASAKFSSSGINGHPPPPPSFMMNGTGLSSSMSSNGSVQTAGVPASPTPQLPIGLVPKRRGRPPKNKQLIEQRALEDAKMAEELAARGYPTGPQSRSTTRQYNAAILPNGVRPPASMALSGHVGSGQQRIAQNGMGAMMGGGANASPAQLLAARVQPVAAHVNGSQMLQQQQQQQQMQFIQQQQQQQQKTLTALPHTDPASVPQLPKDVIDLFPTADGRLKWFASLPVCRATTNTSTIRHSAAYNKWKQSQSNSLSNGGSSSPT</sequence>
<evidence type="ECO:0000313" key="1">
    <source>
        <dbReference type="EMBL" id="KAJ2899151.1"/>
    </source>
</evidence>
<comment type="caution">
    <text evidence="1">The sequence shown here is derived from an EMBL/GenBank/DDBJ whole genome shotgun (WGS) entry which is preliminary data.</text>
</comment>
<reference evidence="1" key="1">
    <citation type="submission" date="2022-07" db="EMBL/GenBank/DDBJ databases">
        <title>Phylogenomic reconstructions and comparative analyses of Kickxellomycotina fungi.</title>
        <authorList>
            <person name="Reynolds N.K."/>
            <person name="Stajich J.E."/>
            <person name="Barry K."/>
            <person name="Grigoriev I.V."/>
            <person name="Crous P."/>
            <person name="Smith M.E."/>
        </authorList>
    </citation>
    <scope>NUCLEOTIDE SEQUENCE</scope>
    <source>
        <strain evidence="1">CBS 190363</strain>
    </source>
</reference>
<protein>
    <submittedName>
        <fullName evidence="1">Uncharacterized protein</fullName>
    </submittedName>
</protein>
<dbReference type="Proteomes" id="UP001139981">
    <property type="component" value="Unassembled WGS sequence"/>
</dbReference>
<name>A0ACC1M7A4_9FUNG</name>
<organism evidence="1 2">
    <name type="scientific">Coemansia aciculifera</name>
    <dbReference type="NCBI Taxonomy" id="417176"/>
    <lineage>
        <taxon>Eukaryota</taxon>
        <taxon>Fungi</taxon>
        <taxon>Fungi incertae sedis</taxon>
        <taxon>Zoopagomycota</taxon>
        <taxon>Kickxellomycotina</taxon>
        <taxon>Kickxellomycetes</taxon>
        <taxon>Kickxellales</taxon>
        <taxon>Kickxellaceae</taxon>
        <taxon>Coemansia</taxon>
    </lineage>
</organism>